<proteinExistence type="predicted"/>
<dbReference type="KEGG" id="bcau:I6G59_05900"/>
<evidence type="ECO:0000313" key="11">
    <source>
        <dbReference type="Proteomes" id="UP000386281"/>
    </source>
</evidence>
<dbReference type="Pfam" id="PF01230">
    <property type="entry name" value="HIT"/>
    <property type="match status" value="1"/>
</dbReference>
<reference evidence="7 12" key="5">
    <citation type="submission" date="2020-12" db="EMBL/GenBank/DDBJ databases">
        <title>FDA dAtabase for Regulatory Grade micrObial Sequences (FDA-ARGOS): Supporting development and validation of Infectious Disease Dx tests.</title>
        <authorList>
            <person name="Sproer C."/>
            <person name="Gronow S."/>
            <person name="Severitt S."/>
            <person name="Schroder I."/>
            <person name="Tallon L."/>
            <person name="Sadzewicz L."/>
            <person name="Zhao X."/>
            <person name="Boylan J."/>
            <person name="Ott S."/>
            <person name="Bowen H."/>
            <person name="Vavikolanu K."/>
            <person name="Mehta A."/>
            <person name="Aluvathingal J."/>
            <person name="Nadendla S."/>
            <person name="Lowell S."/>
            <person name="Myers T."/>
            <person name="Yan Y."/>
            <person name="Sichtig H."/>
        </authorList>
    </citation>
    <scope>NUCLEOTIDE SEQUENCE [LARGE SCALE GENOMIC DNA]</scope>
    <source>
        <strain evidence="7 12">FDAARGOS_902</strain>
    </source>
</reference>
<dbReference type="Proteomes" id="UP000216867">
    <property type="component" value="Unassembled WGS sequence"/>
</dbReference>
<reference evidence="8 11" key="4">
    <citation type="submission" date="2019-02" db="EMBL/GenBank/DDBJ databases">
        <authorList>
            <consortium name="Pathogen Informatics"/>
        </authorList>
    </citation>
    <scope>NUCLEOTIDE SEQUENCE [LARGE SCALE GENOMIC DNA]</scope>
    <source>
        <strain evidence="8 11">3012STDY7078520</strain>
    </source>
</reference>
<evidence type="ECO:0000313" key="7">
    <source>
        <dbReference type="EMBL" id="QPS34841.1"/>
    </source>
</evidence>
<dbReference type="GO" id="GO:0003824">
    <property type="term" value="F:catalytic activity"/>
    <property type="evidence" value="ECO:0007669"/>
    <property type="project" value="InterPro"/>
</dbReference>
<sequence length="113" mass="12428">MTCILCAIANGTEEAEIIFEDDDCLAITPLRPMTPAHVLLFPREHAADLPSYLDSSPEGAGRLMRRAAQTARTLGFESRGYRLAWNFGPDTNQKITHPHLHLLGGRSLSDQLG</sequence>
<dbReference type="STRING" id="33889.AVW13_14035"/>
<organism evidence="6 10">
    <name type="scientific">Brevibacterium casei</name>
    <dbReference type="NCBI Taxonomy" id="33889"/>
    <lineage>
        <taxon>Bacteria</taxon>
        <taxon>Bacillati</taxon>
        <taxon>Actinomycetota</taxon>
        <taxon>Actinomycetes</taxon>
        <taxon>Micrococcales</taxon>
        <taxon>Brevibacteriaceae</taxon>
        <taxon>Brevibacterium</taxon>
    </lineage>
</organism>
<dbReference type="Proteomes" id="UP000594979">
    <property type="component" value="Chromosome"/>
</dbReference>
<evidence type="ECO:0000313" key="8">
    <source>
        <dbReference type="EMBL" id="VEW14757.1"/>
    </source>
</evidence>
<evidence type="ECO:0000256" key="1">
    <source>
        <dbReference type="PIRSR" id="PIRSR601310-1"/>
    </source>
</evidence>
<dbReference type="InterPro" id="IPR001310">
    <property type="entry name" value="Histidine_triad_HIT"/>
</dbReference>
<dbReference type="InterPro" id="IPR011146">
    <property type="entry name" value="HIT-like"/>
</dbReference>
<dbReference type="GeneID" id="99774925"/>
<protein>
    <submittedName>
        <fullName evidence="7">HIT domain-containing protein</fullName>
    </submittedName>
    <submittedName>
        <fullName evidence="8">HIT-like protein HI_0961</fullName>
    </submittedName>
</protein>
<feature type="short sequence motif" description="Histidine triad motif" evidence="2 3">
    <location>
        <begin position="97"/>
        <end position="101"/>
    </location>
</feature>
<dbReference type="EMBL" id="LQQR01000027">
    <property type="protein sequence ID" value="KZE17205.1"/>
    <property type="molecule type" value="Genomic_DNA"/>
</dbReference>
<accession>A0A162ZF57</accession>
<dbReference type="EMBL" id="CP065682">
    <property type="protein sequence ID" value="QPS34841.1"/>
    <property type="molecule type" value="Genomic_DNA"/>
</dbReference>
<evidence type="ECO:0000313" key="12">
    <source>
        <dbReference type="Proteomes" id="UP000594979"/>
    </source>
</evidence>
<dbReference type="SUPFAM" id="SSF54197">
    <property type="entry name" value="HIT-like"/>
    <property type="match status" value="1"/>
</dbReference>
<dbReference type="InterPro" id="IPR036265">
    <property type="entry name" value="HIT-like_sf"/>
</dbReference>
<evidence type="ECO:0000313" key="5">
    <source>
        <dbReference type="EMBL" id="KZE17205.1"/>
    </source>
</evidence>
<evidence type="ECO:0000256" key="2">
    <source>
        <dbReference type="PIRSR" id="PIRSR601310-3"/>
    </source>
</evidence>
<reference evidence="9" key="1">
    <citation type="submission" date="2016-01" db="EMBL/GenBank/DDBJ databases">
        <title>Draft genome of Chromobacterium sp. F49.</title>
        <authorList>
            <person name="Hong K.W."/>
        </authorList>
    </citation>
    <scope>NUCLEOTIDE SEQUENCE [LARGE SCALE GENOMIC DNA]</scope>
    <source>
        <strain evidence="9">M40</strain>
    </source>
</reference>
<dbReference type="Proteomes" id="UP000386281">
    <property type="component" value="Unassembled WGS sequence"/>
</dbReference>
<dbReference type="PANTHER" id="PTHR23089">
    <property type="entry name" value="HISTIDINE TRIAD HIT PROTEIN"/>
    <property type="match status" value="1"/>
</dbReference>
<evidence type="ECO:0000313" key="6">
    <source>
        <dbReference type="EMBL" id="PAK97109.1"/>
    </source>
</evidence>
<evidence type="ECO:0000256" key="3">
    <source>
        <dbReference type="PROSITE-ProRule" id="PRU00464"/>
    </source>
</evidence>
<dbReference type="PROSITE" id="PS51084">
    <property type="entry name" value="HIT_2"/>
    <property type="match status" value="1"/>
</dbReference>
<reference evidence="5" key="2">
    <citation type="submission" date="2016-01" db="EMBL/GenBank/DDBJ databases">
        <authorList>
            <person name="Hong K.W."/>
        </authorList>
    </citation>
    <scope>NUCLEOTIDE SEQUENCE</scope>
    <source>
        <strain evidence="5">M40</strain>
    </source>
</reference>
<evidence type="ECO:0000313" key="9">
    <source>
        <dbReference type="Proteomes" id="UP000076612"/>
    </source>
</evidence>
<feature type="active site" description="Tele-AMP-histidine intermediate" evidence="1">
    <location>
        <position position="99"/>
    </location>
</feature>
<dbReference type="EMBL" id="CAACXN010000015">
    <property type="protein sequence ID" value="VEW14757.1"/>
    <property type="molecule type" value="Genomic_DNA"/>
</dbReference>
<gene>
    <name evidence="5" type="ORF">AVW13_14035</name>
    <name evidence="6" type="ORF">B8X04_00585</name>
    <name evidence="7" type="ORF">I6G59_05900</name>
    <name evidence="8" type="ORF">NCTC12391_02906</name>
</gene>
<evidence type="ECO:0000313" key="10">
    <source>
        <dbReference type="Proteomes" id="UP000216867"/>
    </source>
</evidence>
<dbReference type="EMBL" id="NCWY01000001">
    <property type="protein sequence ID" value="PAK97109.1"/>
    <property type="molecule type" value="Genomic_DNA"/>
</dbReference>
<feature type="domain" description="HIT" evidence="4">
    <location>
        <begin position="4"/>
        <end position="113"/>
    </location>
</feature>
<dbReference type="Gene3D" id="3.30.428.10">
    <property type="entry name" value="HIT-like"/>
    <property type="match status" value="1"/>
</dbReference>
<dbReference type="PRINTS" id="PR00332">
    <property type="entry name" value="HISTRIAD"/>
</dbReference>
<dbReference type="RefSeq" id="WP_009377308.1">
    <property type="nucleotide sequence ID" value="NZ_CAACXN010000015.1"/>
</dbReference>
<evidence type="ECO:0000259" key="4">
    <source>
        <dbReference type="PROSITE" id="PS51084"/>
    </source>
</evidence>
<reference evidence="6 10" key="3">
    <citation type="submission" date="2017-04" db="EMBL/GenBank/DDBJ databases">
        <title>Kefir bacterial isolates.</title>
        <authorList>
            <person name="Kim Y."/>
            <person name="Blasche S."/>
            <person name="Patil K.R."/>
        </authorList>
    </citation>
    <scope>NUCLEOTIDE SEQUENCE [LARGE SCALE GENOMIC DNA]</scope>
    <source>
        <strain evidence="6 10">OG2</strain>
    </source>
</reference>
<name>A0A162ZF57_9MICO</name>
<dbReference type="Proteomes" id="UP000076612">
    <property type="component" value="Unassembled WGS sequence"/>
</dbReference>
<dbReference type="AlphaFoldDB" id="A0A162ZF57"/>